<keyword evidence="4 10" id="KW-0689">Ribosomal protein</keyword>
<dbReference type="GO" id="GO:0005762">
    <property type="term" value="C:mitochondrial large ribosomal subunit"/>
    <property type="evidence" value="ECO:0007669"/>
    <property type="project" value="TreeGrafter"/>
</dbReference>
<accession>A0A026VZY7</accession>
<evidence type="ECO:0000313" key="11">
    <source>
        <dbReference type="EMBL" id="EZA49368.1"/>
    </source>
</evidence>
<dbReference type="PANTHER" id="PTHR13501:SF8">
    <property type="entry name" value="LARGE RIBOSOMAL SUBUNIT PROTEIN UL22M"/>
    <property type="match status" value="1"/>
</dbReference>
<evidence type="ECO:0000256" key="5">
    <source>
        <dbReference type="ARBA" id="ARBA00023128"/>
    </source>
</evidence>
<dbReference type="EMBL" id="KK107519">
    <property type="protein sequence ID" value="EZA49368.1"/>
    <property type="molecule type" value="Genomic_DNA"/>
</dbReference>
<dbReference type="OMA" id="HKVIRQM"/>
<reference evidence="11 13" key="1">
    <citation type="journal article" date="2014" name="Curr. Biol.">
        <title>The genome of the clonal raider ant Cerapachys biroi.</title>
        <authorList>
            <person name="Oxley P.R."/>
            <person name="Ji L."/>
            <person name="Fetter-Pruneda I."/>
            <person name="McKenzie S.K."/>
            <person name="Li C."/>
            <person name="Hu H."/>
            <person name="Zhang G."/>
            <person name="Kronauer D.J."/>
        </authorList>
    </citation>
    <scope>NUCLEOTIDE SEQUENCE [LARGE SCALE GENOMIC DNA]</scope>
</reference>
<dbReference type="InterPro" id="IPR001063">
    <property type="entry name" value="Ribosomal_uL22"/>
</dbReference>
<evidence type="ECO:0000256" key="4">
    <source>
        <dbReference type="ARBA" id="ARBA00022980"/>
    </source>
</evidence>
<name>A0A026VZY7_OOCBI</name>
<gene>
    <name evidence="12" type="ORF">DMN91_009478</name>
    <name evidence="11" type="ORF">X777_11864</name>
</gene>
<dbReference type="InterPro" id="IPR047867">
    <property type="entry name" value="Ribosomal_uL22_bac/org-type"/>
</dbReference>
<dbReference type="OrthoDB" id="416470at2759"/>
<organism evidence="11 13">
    <name type="scientific">Ooceraea biroi</name>
    <name type="common">Clonal raider ant</name>
    <name type="synonym">Cerapachys biroi</name>
    <dbReference type="NCBI Taxonomy" id="2015173"/>
    <lineage>
        <taxon>Eukaryota</taxon>
        <taxon>Metazoa</taxon>
        <taxon>Ecdysozoa</taxon>
        <taxon>Arthropoda</taxon>
        <taxon>Hexapoda</taxon>
        <taxon>Insecta</taxon>
        <taxon>Pterygota</taxon>
        <taxon>Neoptera</taxon>
        <taxon>Endopterygota</taxon>
        <taxon>Hymenoptera</taxon>
        <taxon>Apocrita</taxon>
        <taxon>Aculeata</taxon>
        <taxon>Formicoidea</taxon>
        <taxon>Formicidae</taxon>
        <taxon>Dorylinae</taxon>
        <taxon>Ooceraea</taxon>
    </lineage>
</organism>
<evidence type="ECO:0000256" key="9">
    <source>
        <dbReference type="ARBA" id="ARBA00038782"/>
    </source>
</evidence>
<dbReference type="Pfam" id="PF00237">
    <property type="entry name" value="Ribosomal_L22"/>
    <property type="match status" value="1"/>
</dbReference>
<dbReference type="STRING" id="2015173.A0A026VZY7"/>
<evidence type="ECO:0000256" key="3">
    <source>
        <dbReference type="ARBA" id="ARBA00022946"/>
    </source>
</evidence>
<evidence type="ECO:0000256" key="8">
    <source>
        <dbReference type="ARBA" id="ARBA00035506"/>
    </source>
</evidence>
<comment type="subcellular location">
    <subcellularLocation>
        <location evidence="1">Mitochondrion</location>
    </subcellularLocation>
</comment>
<dbReference type="GO" id="GO:0003735">
    <property type="term" value="F:structural constituent of ribosome"/>
    <property type="evidence" value="ECO:0007669"/>
    <property type="project" value="InterPro"/>
</dbReference>
<evidence type="ECO:0000256" key="10">
    <source>
        <dbReference type="RuleBase" id="RU004005"/>
    </source>
</evidence>
<dbReference type="Gene3D" id="3.90.470.10">
    <property type="entry name" value="Ribosomal protein L22/L17"/>
    <property type="match status" value="1"/>
</dbReference>
<reference evidence="12" key="3">
    <citation type="submission" date="2018-07" db="EMBL/GenBank/DDBJ databases">
        <authorList>
            <person name="Mckenzie S.K."/>
            <person name="Kronauer D.J.C."/>
        </authorList>
    </citation>
    <scope>NUCLEOTIDE SEQUENCE</scope>
    <source>
        <strain evidence="12">Clonal line C1</strain>
    </source>
</reference>
<dbReference type="PANTHER" id="PTHR13501">
    <property type="entry name" value="CHLOROPLAST 50S RIBOSOMAL PROTEIN L22-RELATED"/>
    <property type="match status" value="1"/>
</dbReference>
<keyword evidence="5" id="KW-0496">Mitochondrion</keyword>
<keyword evidence="6 10" id="KW-0687">Ribonucleoprotein</keyword>
<dbReference type="Proteomes" id="UP000053097">
    <property type="component" value="Unassembled WGS sequence"/>
</dbReference>
<dbReference type="FunFam" id="3.90.470.10:FF:000009">
    <property type="entry name" value="39S ribosomal protein L22, mitochondrial"/>
    <property type="match status" value="1"/>
</dbReference>
<dbReference type="EMBL" id="QOIP01000009">
    <property type="protein sequence ID" value="RLU19120.1"/>
    <property type="molecule type" value="Genomic_DNA"/>
</dbReference>
<evidence type="ECO:0000256" key="6">
    <source>
        <dbReference type="ARBA" id="ARBA00023274"/>
    </source>
</evidence>
<dbReference type="Proteomes" id="UP000279307">
    <property type="component" value="Chromosome 9"/>
</dbReference>
<dbReference type="AlphaFoldDB" id="A0A026VZY7"/>
<evidence type="ECO:0000313" key="13">
    <source>
        <dbReference type="Proteomes" id="UP000053097"/>
    </source>
</evidence>
<evidence type="ECO:0000313" key="12">
    <source>
        <dbReference type="EMBL" id="RLU19120.1"/>
    </source>
</evidence>
<proteinExistence type="inferred from homology"/>
<evidence type="ECO:0000256" key="1">
    <source>
        <dbReference type="ARBA" id="ARBA00004173"/>
    </source>
</evidence>
<comment type="subunit">
    <text evidence="9">Component of the mitochondrial ribosome large subunit (39S) which comprises a 16S rRNA and about 50 distinct proteins.</text>
</comment>
<evidence type="ECO:0000256" key="2">
    <source>
        <dbReference type="ARBA" id="ARBA00009451"/>
    </source>
</evidence>
<dbReference type="InterPro" id="IPR036394">
    <property type="entry name" value="Ribosomal_uL22_sf"/>
</dbReference>
<sequence length="221" mass="25650">MQSLRQCVTQLAVFGRPMLNRTNALPSTVKPLNLIPACSFHVSLIFNDKRTQGPTRFLNHNKTIFRPQKPDEERRPAYVCNMRANIKYSPKNMWYIAAFVRGMSVDEAVKQLSFLQKKGAAIAKEVILEAQRMAVEEHNVEFKSNLWVAESFATKGIVIKGLRRHARGRKGVIHYRYCHYFVRLEEGPPPKNYYLPYPKSGEELLDDWLKQMHMRKVTNSL</sequence>
<keyword evidence="13" id="KW-1185">Reference proteome</keyword>
<protein>
    <recommendedName>
        <fullName evidence="7">Large ribosomal subunit protein uL22m</fullName>
    </recommendedName>
    <alternativeName>
        <fullName evidence="8">39S ribosomal protein L22, mitochondrial</fullName>
    </alternativeName>
</protein>
<evidence type="ECO:0000256" key="7">
    <source>
        <dbReference type="ARBA" id="ARBA00035286"/>
    </source>
</evidence>
<comment type="similarity">
    <text evidence="2 10">Belongs to the universal ribosomal protein uL22 family.</text>
</comment>
<reference evidence="12" key="2">
    <citation type="journal article" date="2018" name="Genome Res.">
        <title>The genomic architecture and molecular evolution of ant odorant receptors.</title>
        <authorList>
            <person name="McKenzie S.K."/>
            <person name="Kronauer D.J.C."/>
        </authorList>
    </citation>
    <scope>NUCLEOTIDE SEQUENCE [LARGE SCALE GENOMIC DNA]</scope>
    <source>
        <strain evidence="12">Clonal line C1</strain>
    </source>
</reference>
<dbReference type="SUPFAM" id="SSF54843">
    <property type="entry name" value="Ribosomal protein L22"/>
    <property type="match status" value="1"/>
</dbReference>
<dbReference type="CDD" id="cd00336">
    <property type="entry name" value="Ribosomal_L22"/>
    <property type="match status" value="1"/>
</dbReference>
<keyword evidence="3" id="KW-0809">Transit peptide</keyword>
<dbReference type="GO" id="GO:0006412">
    <property type="term" value="P:translation"/>
    <property type="evidence" value="ECO:0007669"/>
    <property type="project" value="InterPro"/>
</dbReference>